<sequence length="62" mass="6802">MATWRISQEIGFDVSQPAWSTNHIGTIFFSSSSLDACVSIHEVVPIHPHDVSTISCTGSHIY</sequence>
<accession>G2Y012</accession>
<gene>
    <name evidence="1" type="ORF">BofuT4_uP119820.1</name>
</gene>
<evidence type="ECO:0000313" key="1">
    <source>
        <dbReference type="EMBL" id="CCD46049.1"/>
    </source>
</evidence>
<organism evidence="1 2">
    <name type="scientific">Botryotinia fuckeliana (strain T4)</name>
    <name type="common">Noble rot fungus</name>
    <name type="synonym">Botrytis cinerea</name>
    <dbReference type="NCBI Taxonomy" id="999810"/>
    <lineage>
        <taxon>Eukaryota</taxon>
        <taxon>Fungi</taxon>
        <taxon>Dikarya</taxon>
        <taxon>Ascomycota</taxon>
        <taxon>Pezizomycotina</taxon>
        <taxon>Leotiomycetes</taxon>
        <taxon>Helotiales</taxon>
        <taxon>Sclerotiniaceae</taxon>
        <taxon>Botrytis</taxon>
    </lineage>
</organism>
<dbReference type="InParanoid" id="G2Y012"/>
<dbReference type="HOGENOM" id="CLU_2903927_0_0_1"/>
<name>G2Y012_BOTF4</name>
<protein>
    <submittedName>
        <fullName evidence="1">Uncharacterized protein</fullName>
    </submittedName>
</protein>
<reference evidence="2" key="1">
    <citation type="journal article" date="2011" name="PLoS Genet.">
        <title>Genomic analysis of the necrotrophic fungal pathogens Sclerotinia sclerotiorum and Botrytis cinerea.</title>
        <authorList>
            <person name="Amselem J."/>
            <person name="Cuomo C.A."/>
            <person name="van Kan J.A."/>
            <person name="Viaud M."/>
            <person name="Benito E.P."/>
            <person name="Couloux A."/>
            <person name="Coutinho P.M."/>
            <person name="de Vries R.P."/>
            <person name="Dyer P.S."/>
            <person name="Fillinger S."/>
            <person name="Fournier E."/>
            <person name="Gout L."/>
            <person name="Hahn M."/>
            <person name="Kohn L."/>
            <person name="Lapalu N."/>
            <person name="Plummer K.M."/>
            <person name="Pradier J.M."/>
            <person name="Quevillon E."/>
            <person name="Sharon A."/>
            <person name="Simon A."/>
            <person name="ten Have A."/>
            <person name="Tudzynski B."/>
            <person name="Tudzynski P."/>
            <person name="Wincker P."/>
            <person name="Andrew M."/>
            <person name="Anthouard V."/>
            <person name="Beever R.E."/>
            <person name="Beffa R."/>
            <person name="Benoit I."/>
            <person name="Bouzid O."/>
            <person name="Brault B."/>
            <person name="Chen Z."/>
            <person name="Choquer M."/>
            <person name="Collemare J."/>
            <person name="Cotton P."/>
            <person name="Danchin E.G."/>
            <person name="Da Silva C."/>
            <person name="Gautier A."/>
            <person name="Giraud C."/>
            <person name="Giraud T."/>
            <person name="Gonzalez C."/>
            <person name="Grossetete S."/>
            <person name="Guldener U."/>
            <person name="Henrissat B."/>
            <person name="Howlett B.J."/>
            <person name="Kodira C."/>
            <person name="Kretschmer M."/>
            <person name="Lappartient A."/>
            <person name="Leroch M."/>
            <person name="Levis C."/>
            <person name="Mauceli E."/>
            <person name="Neuveglise C."/>
            <person name="Oeser B."/>
            <person name="Pearson M."/>
            <person name="Poulain J."/>
            <person name="Poussereau N."/>
            <person name="Quesneville H."/>
            <person name="Rascle C."/>
            <person name="Schumacher J."/>
            <person name="Segurens B."/>
            <person name="Sexton A."/>
            <person name="Silva E."/>
            <person name="Sirven C."/>
            <person name="Soanes D.M."/>
            <person name="Talbot N.J."/>
            <person name="Templeton M."/>
            <person name="Yandava C."/>
            <person name="Yarden O."/>
            <person name="Zeng Q."/>
            <person name="Rollins J.A."/>
            <person name="Lebrun M.H."/>
            <person name="Dickman M."/>
        </authorList>
    </citation>
    <scope>NUCLEOTIDE SEQUENCE [LARGE SCALE GENOMIC DNA]</scope>
    <source>
        <strain evidence="2">T4</strain>
    </source>
</reference>
<proteinExistence type="predicted"/>
<dbReference type="EMBL" id="FQ790279">
    <property type="protein sequence ID" value="CCD46049.1"/>
    <property type="molecule type" value="Genomic_DNA"/>
</dbReference>
<dbReference type="AlphaFoldDB" id="G2Y012"/>
<evidence type="ECO:0000313" key="2">
    <source>
        <dbReference type="Proteomes" id="UP000008177"/>
    </source>
</evidence>
<dbReference type="Proteomes" id="UP000008177">
    <property type="component" value="Unplaced contigs"/>
</dbReference>